<evidence type="ECO:0000256" key="1">
    <source>
        <dbReference type="SAM" id="Phobius"/>
    </source>
</evidence>
<proteinExistence type="predicted"/>
<accession>A0A3F3PX72</accession>
<evidence type="ECO:0000313" key="2">
    <source>
        <dbReference type="EMBL" id="RDH31584.1"/>
    </source>
</evidence>
<name>A0A3F3PX72_9EURO</name>
<dbReference type="GeneID" id="38135295"/>
<sequence>MESLNHSLDFPPDQLNTTNGLMLICLDYSICNLDPFISFIFLTWQEQKCVQSSIDPDNTSGI</sequence>
<dbReference type="RefSeq" id="XP_026624606.1">
    <property type="nucleotide sequence ID" value="XM_026766939.1"/>
</dbReference>
<keyword evidence="1" id="KW-0472">Membrane</keyword>
<dbReference type="AlphaFoldDB" id="A0A3F3PX72"/>
<reference evidence="2 3" key="1">
    <citation type="submission" date="2018-07" db="EMBL/GenBank/DDBJ databases">
        <title>The genomes of Aspergillus section Nigri reveals drivers in fungal speciation.</title>
        <authorList>
            <consortium name="DOE Joint Genome Institute"/>
            <person name="Vesth T.C."/>
            <person name="Nybo J."/>
            <person name="Theobald S."/>
            <person name="Brandl J."/>
            <person name="Frisvad J.C."/>
            <person name="Nielsen K.F."/>
            <person name="Lyhne E.K."/>
            <person name="Kogle M.E."/>
            <person name="Kuo A."/>
            <person name="Riley R."/>
            <person name="Clum A."/>
            <person name="Nolan M."/>
            <person name="Lipzen A."/>
            <person name="Salamov A."/>
            <person name="Henrissat B."/>
            <person name="Wiebenga A."/>
            <person name="De vries R.P."/>
            <person name="Grigoriev I.V."/>
            <person name="Mortensen U.H."/>
            <person name="Andersen M.R."/>
            <person name="Baker S.E."/>
        </authorList>
    </citation>
    <scope>NUCLEOTIDE SEQUENCE [LARGE SCALE GENOMIC DNA]</scope>
    <source>
        <strain evidence="2 3">CBS 139.54b</strain>
    </source>
</reference>
<organism evidence="2 3">
    <name type="scientific">Aspergillus welwitschiae</name>
    <dbReference type="NCBI Taxonomy" id="1341132"/>
    <lineage>
        <taxon>Eukaryota</taxon>
        <taxon>Fungi</taxon>
        <taxon>Dikarya</taxon>
        <taxon>Ascomycota</taxon>
        <taxon>Pezizomycotina</taxon>
        <taxon>Eurotiomycetes</taxon>
        <taxon>Eurotiomycetidae</taxon>
        <taxon>Eurotiales</taxon>
        <taxon>Aspergillaceae</taxon>
        <taxon>Aspergillus</taxon>
        <taxon>Aspergillus subgen. Circumdati</taxon>
    </lineage>
</organism>
<evidence type="ECO:0000313" key="3">
    <source>
        <dbReference type="Proteomes" id="UP000253729"/>
    </source>
</evidence>
<feature type="transmembrane region" description="Helical" evidence="1">
    <location>
        <begin position="20"/>
        <end position="44"/>
    </location>
</feature>
<protein>
    <submittedName>
        <fullName evidence="2">Uncharacterized protein</fullName>
    </submittedName>
</protein>
<keyword evidence="1" id="KW-0812">Transmembrane</keyword>
<dbReference type="EMBL" id="KZ852054">
    <property type="protein sequence ID" value="RDH31584.1"/>
    <property type="molecule type" value="Genomic_DNA"/>
</dbReference>
<keyword evidence="3" id="KW-1185">Reference proteome</keyword>
<keyword evidence="1" id="KW-1133">Transmembrane helix</keyword>
<gene>
    <name evidence="2" type="ORF">BDQ94DRAFT_147020</name>
</gene>
<dbReference type="Proteomes" id="UP000253729">
    <property type="component" value="Unassembled WGS sequence"/>
</dbReference>